<accession>A0ABR3XHU3</accession>
<dbReference type="Proteomes" id="UP001583193">
    <property type="component" value="Unassembled WGS sequence"/>
</dbReference>
<reference evidence="1 2" key="1">
    <citation type="journal article" date="2024" name="IMA Fungus">
        <title>IMA Genome - F19 : A genome assembly and annotation guide to empower mycologists, including annotated draft genome sequences of Ceratocystis pirilliformis, Diaporthe australafricana, Fusarium ophioides, Paecilomyces lecythidis, and Sporothrix stenoceras.</title>
        <authorList>
            <person name="Aylward J."/>
            <person name="Wilson A.M."/>
            <person name="Visagie C.M."/>
            <person name="Spraker J."/>
            <person name="Barnes I."/>
            <person name="Buitendag C."/>
            <person name="Ceriani C."/>
            <person name="Del Mar Angel L."/>
            <person name="du Plessis D."/>
            <person name="Fuchs T."/>
            <person name="Gasser K."/>
            <person name="Kramer D."/>
            <person name="Li W."/>
            <person name="Munsamy K."/>
            <person name="Piso A."/>
            <person name="Price J.L."/>
            <person name="Sonnekus B."/>
            <person name="Thomas C."/>
            <person name="van der Nest A."/>
            <person name="van Dijk A."/>
            <person name="van Heerden A."/>
            <person name="van Vuuren N."/>
            <person name="Yilmaz N."/>
            <person name="Duong T.A."/>
            <person name="van der Merwe N.A."/>
            <person name="Wingfield M.J."/>
            <person name="Wingfield B.D."/>
        </authorList>
    </citation>
    <scope>NUCLEOTIDE SEQUENCE [LARGE SCALE GENOMIC DNA]</scope>
    <source>
        <strain evidence="1 2">CMW 18167</strain>
    </source>
</reference>
<proteinExistence type="predicted"/>
<gene>
    <name evidence="1" type="ORF">Plec18167_005457</name>
</gene>
<evidence type="ECO:0008006" key="3">
    <source>
        <dbReference type="Google" id="ProtNLM"/>
    </source>
</evidence>
<evidence type="ECO:0000313" key="2">
    <source>
        <dbReference type="Proteomes" id="UP001583193"/>
    </source>
</evidence>
<sequence>MNSALEALHTELVELIVVYLEPHDIASLRLTSRTIREKASWGCFGALFKRKNIELETETLQQMTRVTSHDQPGRLLQHCTITGIARTDATAPAENTEHLRLLTEAFRNIKQHSPKHALASLSLRVAARSESADGSLVEPDSFLSQISIWETALRTFNITMTALNQSQLPVVEQLDIFGSLRGCSLACDAFLSFANNPASVDIIGSLKGLTVSLSVPYEVEVNDFKEAGELEAVPAKFSNPNLILLDTLQVLSMMPELETFRLHWHSLGARIEIPSTSIAAHQRKAISLVSTSLKECSLRGIQVSGSDLLQFLEAVQPAALTLTDTTLVSGTYTPIFKYITSPDCPVTSYCLDDIWQGRNLVHFEVPGKSKFRFARDSPGPTTLLRKGSTTKEEIRYRFSSGRALGSPQRYRWVKSKAEEFGLYHCGRYDFIGLNSPKIISFPEDLDDDQLFTM</sequence>
<organism evidence="1 2">
    <name type="scientific">Paecilomyces lecythidis</name>
    <dbReference type="NCBI Taxonomy" id="3004212"/>
    <lineage>
        <taxon>Eukaryota</taxon>
        <taxon>Fungi</taxon>
        <taxon>Dikarya</taxon>
        <taxon>Ascomycota</taxon>
        <taxon>Pezizomycotina</taxon>
        <taxon>Eurotiomycetes</taxon>
        <taxon>Eurotiomycetidae</taxon>
        <taxon>Eurotiales</taxon>
        <taxon>Thermoascaceae</taxon>
        <taxon>Paecilomyces</taxon>
    </lineage>
</organism>
<evidence type="ECO:0000313" key="1">
    <source>
        <dbReference type="EMBL" id="KAL1875521.1"/>
    </source>
</evidence>
<keyword evidence="2" id="KW-1185">Reference proteome</keyword>
<protein>
    <recommendedName>
        <fullName evidence="3">F-box domain-containing protein</fullName>
    </recommendedName>
</protein>
<comment type="caution">
    <text evidence="1">The sequence shown here is derived from an EMBL/GenBank/DDBJ whole genome shotgun (WGS) entry which is preliminary data.</text>
</comment>
<dbReference type="EMBL" id="JAVDPF010000017">
    <property type="protein sequence ID" value="KAL1875521.1"/>
    <property type="molecule type" value="Genomic_DNA"/>
</dbReference>
<name>A0ABR3XHU3_9EURO</name>